<reference evidence="1 2" key="1">
    <citation type="submission" date="2019-02" db="EMBL/GenBank/DDBJ databases">
        <title>Paenibacillus sp. nov., isolated from surface-sterilized tissue of Thalictrum simplex L.</title>
        <authorList>
            <person name="Tuo L."/>
        </authorList>
    </citation>
    <scope>NUCLEOTIDE SEQUENCE [LARGE SCALE GENOMIC DNA]</scope>
    <source>
        <strain evidence="1 2">N2SHLJ1</strain>
    </source>
</reference>
<evidence type="ECO:0000313" key="1">
    <source>
        <dbReference type="EMBL" id="TBL67462.1"/>
    </source>
</evidence>
<proteinExistence type="predicted"/>
<name>A0A4Q9DE84_9BACL</name>
<gene>
    <name evidence="1" type="ORF">EYB31_39690</name>
</gene>
<dbReference type="RefSeq" id="WP_131019123.1">
    <property type="nucleotide sequence ID" value="NZ_SIRE01000060.1"/>
</dbReference>
<protein>
    <submittedName>
        <fullName evidence="1">Uncharacterized protein</fullName>
    </submittedName>
</protein>
<dbReference type="Proteomes" id="UP000293142">
    <property type="component" value="Unassembled WGS sequence"/>
</dbReference>
<organism evidence="1 2">
    <name type="scientific">Paenibacillus thalictri</name>
    <dbReference type="NCBI Taxonomy" id="2527873"/>
    <lineage>
        <taxon>Bacteria</taxon>
        <taxon>Bacillati</taxon>
        <taxon>Bacillota</taxon>
        <taxon>Bacilli</taxon>
        <taxon>Bacillales</taxon>
        <taxon>Paenibacillaceae</taxon>
        <taxon>Paenibacillus</taxon>
    </lineage>
</organism>
<evidence type="ECO:0000313" key="2">
    <source>
        <dbReference type="Proteomes" id="UP000293142"/>
    </source>
</evidence>
<keyword evidence="2" id="KW-1185">Reference proteome</keyword>
<accession>A0A4Q9DE84</accession>
<comment type="caution">
    <text evidence="1">The sequence shown here is derived from an EMBL/GenBank/DDBJ whole genome shotgun (WGS) entry which is preliminary data.</text>
</comment>
<dbReference type="OrthoDB" id="510867at2"/>
<sequence length="180" mass="21583">MQLSYLYHYYEAKNGPFNNLSALSNDEAQKVIDHIRLEGKVFASKRSEDYLIVRRELEEKVRDYFIRKGGKPKKIYPHYMTLGECNWLKEWYTNGKELKIDIEEFDPESISFTYGDLFPTMRYKDGKPYREKLYLKDEIIKLIEIYGLPQEWNKDGKNGPERYIEVQVWDDEVIGRFLKA</sequence>
<dbReference type="EMBL" id="SIRE01000060">
    <property type="protein sequence ID" value="TBL67462.1"/>
    <property type="molecule type" value="Genomic_DNA"/>
</dbReference>
<dbReference type="AlphaFoldDB" id="A0A4Q9DE84"/>